<reference evidence="3" key="1">
    <citation type="submission" date="2017-01" db="EMBL/GenBank/DDBJ databases">
        <authorList>
            <person name="Varghese N."/>
            <person name="Submissions S."/>
        </authorList>
    </citation>
    <scope>NUCLEOTIDE SEQUENCE [LARGE SCALE GENOMIC DNA]</scope>
    <source>
        <strain evidence="3">DSM 16176</strain>
    </source>
</reference>
<keyword evidence="3" id="KW-1185">Reference proteome</keyword>
<keyword evidence="1" id="KW-1133">Transmembrane helix</keyword>
<evidence type="ECO:0000313" key="3">
    <source>
        <dbReference type="Proteomes" id="UP000186156"/>
    </source>
</evidence>
<dbReference type="RefSeq" id="WP_234969741.1">
    <property type="nucleotide sequence ID" value="NZ_FTOO01000009.1"/>
</dbReference>
<dbReference type="AlphaFoldDB" id="A0A1N7NQK2"/>
<feature type="transmembrane region" description="Helical" evidence="1">
    <location>
        <begin position="50"/>
        <end position="72"/>
    </location>
</feature>
<evidence type="ECO:0000313" key="2">
    <source>
        <dbReference type="EMBL" id="SIT00519.1"/>
    </source>
</evidence>
<protein>
    <submittedName>
        <fullName evidence="2">Uncharacterized protein</fullName>
    </submittedName>
</protein>
<evidence type="ECO:0000256" key="1">
    <source>
        <dbReference type="SAM" id="Phobius"/>
    </source>
</evidence>
<dbReference type="Proteomes" id="UP000186156">
    <property type="component" value="Unassembled WGS sequence"/>
</dbReference>
<gene>
    <name evidence="2" type="ORF">SAMN05421799_109100</name>
</gene>
<proteinExistence type="predicted"/>
<organism evidence="2 3">
    <name type="scientific">Alicyclobacillus vulcanalis</name>
    <dbReference type="NCBI Taxonomy" id="252246"/>
    <lineage>
        <taxon>Bacteria</taxon>
        <taxon>Bacillati</taxon>
        <taxon>Bacillota</taxon>
        <taxon>Bacilli</taxon>
        <taxon>Bacillales</taxon>
        <taxon>Alicyclobacillaceae</taxon>
        <taxon>Alicyclobacillus</taxon>
    </lineage>
</organism>
<keyword evidence="1" id="KW-0812">Transmembrane</keyword>
<accession>A0A1N7NQK2</accession>
<dbReference type="EMBL" id="FTOO01000009">
    <property type="protein sequence ID" value="SIT00519.1"/>
    <property type="molecule type" value="Genomic_DNA"/>
</dbReference>
<sequence>MMWHRRKRRHTLTNLGLLRLAEYLEGVNFAAYVDLLQTPWRLALLNFIGGIFRGLGIGLGFTVIAGIVVLVLQQLELLNLPVIGKWVADLVQIVDGQLKARQFAY</sequence>
<name>A0A1N7NQK2_9BACL</name>
<dbReference type="Pfam" id="PF18910">
    <property type="entry name" value="DUF5665"/>
    <property type="match status" value="1"/>
</dbReference>
<dbReference type="STRING" id="252246.SAMN05421799_109100"/>
<dbReference type="InterPro" id="IPR043723">
    <property type="entry name" value="DUF5665"/>
</dbReference>
<keyword evidence="1" id="KW-0472">Membrane</keyword>